<comment type="caution">
    <text evidence="1">The sequence shown here is derived from an EMBL/GenBank/DDBJ whole genome shotgun (WGS) entry which is preliminary data.</text>
</comment>
<dbReference type="Proteomes" id="UP001056778">
    <property type="component" value="Chromosome 8"/>
</dbReference>
<keyword evidence="1" id="KW-0346">Stress response</keyword>
<reference evidence="1" key="1">
    <citation type="submission" date="2022-04" db="EMBL/GenBank/DDBJ databases">
        <title>Chromosome-scale genome assembly of Holotrichia oblita Faldermann.</title>
        <authorList>
            <person name="Rongchong L."/>
        </authorList>
    </citation>
    <scope>NUCLEOTIDE SEQUENCE</scope>
    <source>
        <strain evidence="1">81SQS9</strain>
    </source>
</reference>
<protein>
    <submittedName>
        <fullName evidence="1">Heat shock protein 70kda</fullName>
    </submittedName>
</protein>
<keyword evidence="2" id="KW-1185">Reference proteome</keyword>
<dbReference type="EMBL" id="CM043022">
    <property type="protein sequence ID" value="KAI4456487.1"/>
    <property type="molecule type" value="Genomic_DNA"/>
</dbReference>
<organism evidence="1 2">
    <name type="scientific">Holotrichia oblita</name>
    <name type="common">Chafer beetle</name>
    <dbReference type="NCBI Taxonomy" id="644536"/>
    <lineage>
        <taxon>Eukaryota</taxon>
        <taxon>Metazoa</taxon>
        <taxon>Ecdysozoa</taxon>
        <taxon>Arthropoda</taxon>
        <taxon>Hexapoda</taxon>
        <taxon>Insecta</taxon>
        <taxon>Pterygota</taxon>
        <taxon>Neoptera</taxon>
        <taxon>Endopterygota</taxon>
        <taxon>Coleoptera</taxon>
        <taxon>Polyphaga</taxon>
        <taxon>Scarabaeiformia</taxon>
        <taxon>Scarabaeidae</taxon>
        <taxon>Melolonthinae</taxon>
        <taxon>Holotrichia</taxon>
    </lineage>
</organism>
<evidence type="ECO:0000313" key="2">
    <source>
        <dbReference type="Proteomes" id="UP001056778"/>
    </source>
</evidence>
<sequence>MDIYLTLLHLHVLKDIPVADMKRLIGRRYTDESVQSDMKKWLFNVISDDGFPKVAINTNGIEKTFKPEGISAMVLRKMKSTAETYLESRVEEAVITVPASFTNRQRQETLQAGRIAGLKAIKLLNEPTAAAIAYAVIKEKMRGMILIYDLGGGTLDVSILTVTDTCCSVKATHGNTHLGGEDFNNNILEYLIHICQEKYKKNVRNDKRAMALLREQCESVKKKLSVALNVRIFIDSLIDGVHFDEILTRDKFNKLNSNLFESTLQPVMQVLHAAQINKQDVDKVVMVGGSSRIPKLRNLLEQFFDGKDIHTSINPDEVVAYGASIYAAIYNDVTIRDRSKFEIQDITSISLGLRLKENRMTSYGIGIDLGTTHSCVAVYQYNKAEIIVNDQGSRTTPSRVAFTDEEVLVGEAAIDEFIKNPELAIYDMKRLIGRRYTDESVQSDIKYWPFNVISDDGFPKVTIERGGKRTTFKPEDISAMVLKKMKSTAEAFMEASVEKVVITVPAYFTDYQRQATLEAARIAGLNVLRLVNEPTAAAIAYAVIKEKMRGTILIYDLGGGTLDVSVLTVTDTCWSVKATHGNTHLGGEDFNNNILEYLIDVCRTKYNKNVRNSRRAMALLREKCELAKKRLSSRQSITIYIDCLIDGTNFEHNLTRDKFNELNLDLFESTLVPVREVLNAAQIKKQNIDKVVMVGGSSRIPKLRNLLQQFFDGKEIHASINPDEAIAYGASIYAAICNGVNIRDKSNIVIKDIIPMSLGIGAYDGNVFSVVIKKHASIPTSAVNRYVTGKENQTTVVIAVYEGEATDVDENNFLGKFYIHGVPPGPQGQEKFDVTFAIDINGILKVSARNLSTGIQESIIINRTF</sequence>
<name>A0ACB9SNE0_HOLOL</name>
<gene>
    <name evidence="1" type="ORF">MML48_8g00007850</name>
</gene>
<evidence type="ECO:0000313" key="1">
    <source>
        <dbReference type="EMBL" id="KAI4456487.1"/>
    </source>
</evidence>
<proteinExistence type="predicted"/>
<accession>A0ACB9SNE0</accession>